<organism evidence="2 3">
    <name type="scientific">Alkalihalophilus lindianensis</name>
    <dbReference type="NCBI Taxonomy" id="1630542"/>
    <lineage>
        <taxon>Bacteria</taxon>
        <taxon>Bacillati</taxon>
        <taxon>Bacillota</taxon>
        <taxon>Bacilli</taxon>
        <taxon>Bacillales</taxon>
        <taxon>Bacillaceae</taxon>
        <taxon>Alkalihalophilus</taxon>
    </lineage>
</organism>
<feature type="transmembrane region" description="Helical" evidence="1">
    <location>
        <begin position="562"/>
        <end position="580"/>
    </location>
</feature>
<evidence type="ECO:0008006" key="4">
    <source>
        <dbReference type="Google" id="ProtNLM"/>
    </source>
</evidence>
<feature type="transmembrane region" description="Helical" evidence="1">
    <location>
        <begin position="469"/>
        <end position="488"/>
    </location>
</feature>
<feature type="transmembrane region" description="Helical" evidence="1">
    <location>
        <begin position="508"/>
        <end position="530"/>
    </location>
</feature>
<feature type="transmembrane region" description="Helical" evidence="1">
    <location>
        <begin position="537"/>
        <end position="556"/>
    </location>
</feature>
<dbReference type="RefSeq" id="WP_317123793.1">
    <property type="nucleotide sequence ID" value="NZ_JAWJBA010000011.1"/>
</dbReference>
<accession>A0ABU3XH27</accession>
<feature type="transmembrane region" description="Helical" evidence="1">
    <location>
        <begin position="417"/>
        <end position="435"/>
    </location>
</feature>
<name>A0ABU3XH27_9BACI</name>
<gene>
    <name evidence="2" type="ORF">RYX56_19985</name>
</gene>
<proteinExistence type="predicted"/>
<evidence type="ECO:0000256" key="1">
    <source>
        <dbReference type="SAM" id="Phobius"/>
    </source>
</evidence>
<feature type="transmembrane region" description="Helical" evidence="1">
    <location>
        <begin position="701"/>
        <end position="719"/>
    </location>
</feature>
<evidence type="ECO:0000313" key="3">
    <source>
        <dbReference type="Proteomes" id="UP001287282"/>
    </source>
</evidence>
<dbReference type="Proteomes" id="UP001287282">
    <property type="component" value="Unassembled WGS sequence"/>
</dbReference>
<reference evidence="2 3" key="1">
    <citation type="submission" date="2023-10" db="EMBL/GenBank/DDBJ databases">
        <title>Screening of Alkalihalobacillus lindianensis BZ-TG-R113 and Its Alleviation of Salt Stress on Rapeseed Growth.</title>
        <authorList>
            <person name="Zhao B."/>
            <person name="Guo T."/>
        </authorList>
    </citation>
    <scope>NUCLEOTIDE SEQUENCE [LARGE SCALE GENOMIC DNA]</scope>
    <source>
        <strain evidence="2 3">BZ-TG-R113</strain>
    </source>
</reference>
<sequence length="733" mass="82409">MYKPVNSVDMSENYTKRLIVMWKRVSWLLLVIVLLVHIPVSAHTDPKLTVILVPSLSFEDAELLWEHGENQQLWQNAALGAVNVKPDGPYSYLNNMVSLGSGGRAVGIQEWNSYEIDEMVEQNVTANQLLMQLNGVSASYGLVHPLFHRLVDKNQQSTHQAQIGSLGDLLDAANINRFVLGHSDTNQQKVRYGSLLAIDSKGIIDGAIASSVESNQKSAFGMQMDSELLYQQFINKDGLLVIEWGDLYRLYEQRVWMDQSHFKKERMHQLKRLEAFIARLVKKDNGEIWLLSPMMNKEAYDNKQQLAPLYIWHKDKGGYIHSVTTNQSFLLSNIDIVPSILSHFGLDVPSKLPGNNIIINEQEQLDKAVVFDHVDELTFIYKTRANVLSTYITTLVLLLITAGGLMIFKSPQFLGRNALKVIILSALCSPLPFLIGAKLLIHTGVAGFVLFVLITSLACGYLVNRMGTYSISIIGGLLFFFISLDLVLGTPFMQRSYLGYDPIIGARYYGIGNEYAGVYIIAGLAFLSSVNSSKKSWIVLSVSFVMLIQLILLGHSEFGTNAGATISAGIAYSIFLYRLLNLRLSFVRVILLGVISVLLLFFFLYMLQLTGNKTHIGAGFNRLLEGDFTYIFNTMERKLTMNWKIFRHSNWTQLFVTSYVVVMVMLFRKILLKKYQIHALILQTGVTASIALLLLNDSGVVAAATSMFCVVSIHYYWLLEHKQKGEHEIGEKN</sequence>
<comment type="caution">
    <text evidence="2">The sequence shown here is derived from an EMBL/GenBank/DDBJ whole genome shotgun (WGS) entry which is preliminary data.</text>
</comment>
<keyword evidence="3" id="KW-1185">Reference proteome</keyword>
<protein>
    <recommendedName>
        <fullName evidence="4">Phosphoglyceromutase</fullName>
    </recommendedName>
</protein>
<feature type="transmembrane region" description="Helical" evidence="1">
    <location>
        <begin position="388"/>
        <end position="408"/>
    </location>
</feature>
<dbReference type="EMBL" id="JAWJBA010000011">
    <property type="protein sequence ID" value="MDV2686643.1"/>
    <property type="molecule type" value="Genomic_DNA"/>
</dbReference>
<keyword evidence="1" id="KW-0812">Transmembrane</keyword>
<feature type="transmembrane region" description="Helical" evidence="1">
    <location>
        <begin position="651"/>
        <end position="667"/>
    </location>
</feature>
<keyword evidence="1" id="KW-0472">Membrane</keyword>
<keyword evidence="1" id="KW-1133">Transmembrane helix</keyword>
<evidence type="ECO:0000313" key="2">
    <source>
        <dbReference type="EMBL" id="MDV2686643.1"/>
    </source>
</evidence>
<feature type="transmembrane region" description="Helical" evidence="1">
    <location>
        <begin position="587"/>
        <end position="607"/>
    </location>
</feature>
<feature type="transmembrane region" description="Helical" evidence="1">
    <location>
        <begin position="679"/>
        <end position="695"/>
    </location>
</feature>
<feature type="transmembrane region" description="Helical" evidence="1">
    <location>
        <begin position="441"/>
        <end position="462"/>
    </location>
</feature>